<reference evidence="1 2" key="1">
    <citation type="submission" date="2020-04" db="EMBL/GenBank/DDBJ databases">
        <title>MicrobeNet Type strains.</title>
        <authorList>
            <person name="Nicholson A.C."/>
        </authorList>
    </citation>
    <scope>NUCLEOTIDE SEQUENCE [LARGE SCALE GENOMIC DNA]</scope>
    <source>
        <strain evidence="1 2">ATCC BAA-787</strain>
    </source>
</reference>
<comment type="caution">
    <text evidence="1">The sequence shown here is derived from an EMBL/GenBank/DDBJ whole genome shotgun (WGS) entry which is preliminary data.</text>
</comment>
<evidence type="ECO:0000313" key="1">
    <source>
        <dbReference type="EMBL" id="NKY39126.1"/>
    </source>
</evidence>
<organism evidence="1 2">
    <name type="scientific">Cellulomonas septica</name>
    <dbReference type="NCBI Taxonomy" id="285080"/>
    <lineage>
        <taxon>Bacteria</taxon>
        <taxon>Bacillati</taxon>
        <taxon>Actinomycetota</taxon>
        <taxon>Actinomycetes</taxon>
        <taxon>Micrococcales</taxon>
        <taxon>Cellulomonadaceae</taxon>
        <taxon>Cellulomonas</taxon>
    </lineage>
</organism>
<dbReference type="Proteomes" id="UP000777774">
    <property type="component" value="Unassembled WGS sequence"/>
</dbReference>
<dbReference type="EMBL" id="JAAXOY010000104">
    <property type="protein sequence ID" value="NKY39126.1"/>
    <property type="molecule type" value="Genomic_DNA"/>
</dbReference>
<evidence type="ECO:0008006" key="3">
    <source>
        <dbReference type="Google" id="ProtNLM"/>
    </source>
</evidence>
<evidence type="ECO:0000313" key="2">
    <source>
        <dbReference type="Proteomes" id="UP000777774"/>
    </source>
</evidence>
<sequence>MLLLVACAVILPVPVGLLRAASRELLEAAPSGAVAAALAAAVADVRDRFGLPEPVVRATKLGRRLYVEVDFVVEPGTWDVDAEDRVRRAVVDALRALDGDVWATVEVTADPDLAA</sequence>
<proteinExistence type="predicted"/>
<name>A0ABX1K0U4_9CELL</name>
<accession>A0ABX1K0U4</accession>
<gene>
    <name evidence="1" type="ORF">HGA02_06120</name>
</gene>
<keyword evidence="2" id="KW-1185">Reference proteome</keyword>
<protein>
    <recommendedName>
        <fullName evidence="3">Asp23/Gls24 family envelope stress response protein</fullName>
    </recommendedName>
</protein>